<dbReference type="InterPro" id="IPR032710">
    <property type="entry name" value="NTF2-like_dom_sf"/>
</dbReference>
<gene>
    <name evidence="3" type="ORF">SAMN03159343_2889</name>
</gene>
<keyword evidence="4" id="KW-1185">Reference proteome</keyword>
<evidence type="ECO:0000313" key="3">
    <source>
        <dbReference type="EMBL" id="SCX52952.1"/>
    </source>
</evidence>
<sequence length="128" mass="13731">MSTRCPCGTGLPLDECCGRYLSGAASTAPTAEALMRSRYTAFVLGDVDHLLATWHPDTRPPALELDGDVRWLGLDVLDVVAGGLLAAEGEVEFRASYVVDGVRGAQHERSRFTRVGGRWHYLDGVAAG</sequence>
<dbReference type="Pfam" id="PF17775">
    <property type="entry name" value="YchJ_M-like"/>
    <property type="match status" value="1"/>
</dbReference>
<dbReference type="SUPFAM" id="SSF54427">
    <property type="entry name" value="NTF2-like"/>
    <property type="match status" value="1"/>
</dbReference>
<evidence type="ECO:0000313" key="4">
    <source>
        <dbReference type="Proteomes" id="UP000198981"/>
    </source>
</evidence>
<accession>A0A1G4YHI3</accession>
<reference evidence="4" key="1">
    <citation type="submission" date="2016-10" db="EMBL/GenBank/DDBJ databases">
        <authorList>
            <person name="Varghese N."/>
            <person name="Submissions S."/>
        </authorList>
    </citation>
    <scope>NUCLEOTIDE SEQUENCE [LARGE SCALE GENOMIC DNA]</scope>
    <source>
        <strain evidence="4">DSM 45722</strain>
    </source>
</reference>
<dbReference type="InterPro" id="IPR048469">
    <property type="entry name" value="YchJ-like_M"/>
</dbReference>
<dbReference type="AlphaFoldDB" id="A0A1G4YHI3"/>
<dbReference type="STRING" id="1960309.SAMN03159343_2889"/>
<evidence type="ECO:0000256" key="1">
    <source>
        <dbReference type="HAMAP-Rule" id="MF_00612"/>
    </source>
</evidence>
<dbReference type="EMBL" id="FMUH01000004">
    <property type="protein sequence ID" value="SCX52952.1"/>
    <property type="molecule type" value="Genomic_DNA"/>
</dbReference>
<feature type="domain" description="YchJ-like middle NTF2-like" evidence="2">
    <location>
        <begin position="30"/>
        <end position="124"/>
    </location>
</feature>
<comment type="similarity">
    <text evidence="1">Belongs to the UPF0225 family.</text>
</comment>
<protein>
    <recommendedName>
        <fullName evidence="1">UPF0225 protein SAMN03159343_2889</fullName>
    </recommendedName>
</protein>
<dbReference type="OrthoDB" id="21421at2"/>
<dbReference type="Proteomes" id="UP000198981">
    <property type="component" value="Unassembled WGS sequence"/>
</dbReference>
<name>A0A1G4YHI3_9ACTN</name>
<proteinExistence type="inferred from homology"/>
<dbReference type="InterPro" id="IPR023006">
    <property type="entry name" value="YchJ-like"/>
</dbReference>
<dbReference type="Gene3D" id="3.10.450.50">
    <property type="match status" value="1"/>
</dbReference>
<evidence type="ECO:0000259" key="2">
    <source>
        <dbReference type="Pfam" id="PF17775"/>
    </source>
</evidence>
<dbReference type="RefSeq" id="WP_092805422.1">
    <property type="nucleotide sequence ID" value="NZ_FMUH01000004.1"/>
</dbReference>
<organism evidence="3 4">
    <name type="scientific">Klenkia marina</name>
    <dbReference type="NCBI Taxonomy" id="1960309"/>
    <lineage>
        <taxon>Bacteria</taxon>
        <taxon>Bacillati</taxon>
        <taxon>Actinomycetota</taxon>
        <taxon>Actinomycetes</taxon>
        <taxon>Geodermatophilales</taxon>
        <taxon>Geodermatophilaceae</taxon>
        <taxon>Klenkia</taxon>
    </lineage>
</organism>
<dbReference type="HAMAP" id="MF_00612">
    <property type="entry name" value="UPF0225"/>
    <property type="match status" value="1"/>
</dbReference>